<dbReference type="Proteomes" id="UP000320496">
    <property type="component" value="Chromosome"/>
</dbReference>
<evidence type="ECO:0000313" key="3">
    <source>
        <dbReference type="Proteomes" id="UP000320496"/>
    </source>
</evidence>
<gene>
    <name evidence="2" type="ORF">Mal4_23450</name>
</gene>
<proteinExistence type="predicted"/>
<evidence type="ECO:0000313" key="2">
    <source>
        <dbReference type="EMBL" id="QDU38025.1"/>
    </source>
</evidence>
<evidence type="ECO:0000256" key="1">
    <source>
        <dbReference type="SAM" id="MobiDB-lite"/>
    </source>
</evidence>
<dbReference type="KEGG" id="mri:Mal4_23450"/>
<reference evidence="2 3" key="1">
    <citation type="submission" date="2019-02" db="EMBL/GenBank/DDBJ databases">
        <title>Deep-cultivation of Planctomycetes and their phenomic and genomic characterization uncovers novel biology.</title>
        <authorList>
            <person name="Wiegand S."/>
            <person name="Jogler M."/>
            <person name="Boedeker C."/>
            <person name="Pinto D."/>
            <person name="Vollmers J."/>
            <person name="Rivas-Marin E."/>
            <person name="Kohn T."/>
            <person name="Peeters S.H."/>
            <person name="Heuer A."/>
            <person name="Rast P."/>
            <person name="Oberbeckmann S."/>
            <person name="Bunk B."/>
            <person name="Jeske O."/>
            <person name="Meyerdierks A."/>
            <person name="Storesund J.E."/>
            <person name="Kallscheuer N."/>
            <person name="Luecker S."/>
            <person name="Lage O.M."/>
            <person name="Pohl T."/>
            <person name="Merkel B.J."/>
            <person name="Hornburger P."/>
            <person name="Mueller R.-W."/>
            <person name="Bruemmer F."/>
            <person name="Labrenz M."/>
            <person name="Spormann A.M."/>
            <person name="Op den Camp H."/>
            <person name="Overmann J."/>
            <person name="Amann R."/>
            <person name="Jetten M.S.M."/>
            <person name="Mascher T."/>
            <person name="Medema M.H."/>
            <person name="Devos D.P."/>
            <person name="Kaster A.-K."/>
            <person name="Ovreas L."/>
            <person name="Rohde M."/>
            <person name="Galperin M.Y."/>
            <person name="Jogler C."/>
        </authorList>
    </citation>
    <scope>NUCLEOTIDE SEQUENCE [LARGE SCALE GENOMIC DNA]</scope>
    <source>
        <strain evidence="2 3">Mal4</strain>
    </source>
</reference>
<sequence>MHQTQHADQPDSDRFHMAKRSQATAVCFE</sequence>
<organism evidence="2 3">
    <name type="scientific">Maioricimonas rarisocia</name>
    <dbReference type="NCBI Taxonomy" id="2528026"/>
    <lineage>
        <taxon>Bacteria</taxon>
        <taxon>Pseudomonadati</taxon>
        <taxon>Planctomycetota</taxon>
        <taxon>Planctomycetia</taxon>
        <taxon>Planctomycetales</taxon>
        <taxon>Planctomycetaceae</taxon>
        <taxon>Maioricimonas</taxon>
    </lineage>
</organism>
<keyword evidence="3" id="KW-1185">Reference proteome</keyword>
<feature type="region of interest" description="Disordered" evidence="1">
    <location>
        <begin position="1"/>
        <end position="29"/>
    </location>
</feature>
<accession>A0A517Z6D1</accession>
<protein>
    <submittedName>
        <fullName evidence="2">Uncharacterized protein</fullName>
    </submittedName>
</protein>
<dbReference type="EMBL" id="CP036275">
    <property type="protein sequence ID" value="QDU38025.1"/>
    <property type="molecule type" value="Genomic_DNA"/>
</dbReference>
<name>A0A517Z6D1_9PLAN</name>
<dbReference type="AlphaFoldDB" id="A0A517Z6D1"/>